<sequence>MPVKGPLRIFISYGNIVGHPKGCTVVGDNHGPWPATRPVGKKTDVGRTGKQATIFRGRTEESHTRKRHIC</sequence>
<evidence type="ECO:0000313" key="3">
    <source>
        <dbReference type="Proteomes" id="UP000054477"/>
    </source>
</evidence>
<evidence type="ECO:0000313" key="2">
    <source>
        <dbReference type="EMBL" id="KIK07620.1"/>
    </source>
</evidence>
<dbReference type="EMBL" id="KN838546">
    <property type="protein sequence ID" value="KIK07620.1"/>
    <property type="molecule type" value="Genomic_DNA"/>
</dbReference>
<evidence type="ECO:0000256" key="1">
    <source>
        <dbReference type="SAM" id="MobiDB-lite"/>
    </source>
</evidence>
<reference evidence="2 3" key="1">
    <citation type="submission" date="2014-04" db="EMBL/GenBank/DDBJ databases">
        <authorList>
            <consortium name="DOE Joint Genome Institute"/>
            <person name="Kuo A."/>
            <person name="Kohler A."/>
            <person name="Nagy L.G."/>
            <person name="Floudas D."/>
            <person name="Copeland A."/>
            <person name="Barry K.W."/>
            <person name="Cichocki N."/>
            <person name="Veneault-Fourrey C."/>
            <person name="LaButti K."/>
            <person name="Lindquist E.A."/>
            <person name="Lipzen A."/>
            <person name="Lundell T."/>
            <person name="Morin E."/>
            <person name="Murat C."/>
            <person name="Sun H."/>
            <person name="Tunlid A."/>
            <person name="Henrissat B."/>
            <person name="Grigoriev I.V."/>
            <person name="Hibbett D.S."/>
            <person name="Martin F."/>
            <person name="Nordberg H.P."/>
            <person name="Cantor M.N."/>
            <person name="Hua S.X."/>
        </authorList>
    </citation>
    <scope>NUCLEOTIDE SEQUENCE [LARGE SCALE GENOMIC DNA]</scope>
    <source>
        <strain evidence="2 3">LaAM-08-1</strain>
    </source>
</reference>
<dbReference type="Proteomes" id="UP000054477">
    <property type="component" value="Unassembled WGS sequence"/>
</dbReference>
<organism evidence="2 3">
    <name type="scientific">Laccaria amethystina LaAM-08-1</name>
    <dbReference type="NCBI Taxonomy" id="1095629"/>
    <lineage>
        <taxon>Eukaryota</taxon>
        <taxon>Fungi</taxon>
        <taxon>Dikarya</taxon>
        <taxon>Basidiomycota</taxon>
        <taxon>Agaricomycotina</taxon>
        <taxon>Agaricomycetes</taxon>
        <taxon>Agaricomycetidae</taxon>
        <taxon>Agaricales</taxon>
        <taxon>Agaricineae</taxon>
        <taxon>Hydnangiaceae</taxon>
        <taxon>Laccaria</taxon>
    </lineage>
</organism>
<gene>
    <name evidence="2" type="ORF">K443DRAFT_167413</name>
</gene>
<reference evidence="3" key="2">
    <citation type="submission" date="2015-01" db="EMBL/GenBank/DDBJ databases">
        <title>Evolutionary Origins and Diversification of the Mycorrhizal Mutualists.</title>
        <authorList>
            <consortium name="DOE Joint Genome Institute"/>
            <consortium name="Mycorrhizal Genomics Consortium"/>
            <person name="Kohler A."/>
            <person name="Kuo A."/>
            <person name="Nagy L.G."/>
            <person name="Floudas D."/>
            <person name="Copeland A."/>
            <person name="Barry K.W."/>
            <person name="Cichocki N."/>
            <person name="Veneault-Fourrey C."/>
            <person name="LaButti K."/>
            <person name="Lindquist E.A."/>
            <person name="Lipzen A."/>
            <person name="Lundell T."/>
            <person name="Morin E."/>
            <person name="Murat C."/>
            <person name="Riley R."/>
            <person name="Ohm R."/>
            <person name="Sun H."/>
            <person name="Tunlid A."/>
            <person name="Henrissat B."/>
            <person name="Grigoriev I.V."/>
            <person name="Hibbett D.S."/>
            <person name="Martin F."/>
        </authorList>
    </citation>
    <scope>NUCLEOTIDE SEQUENCE [LARGE SCALE GENOMIC DNA]</scope>
    <source>
        <strain evidence="3">LaAM-08-1</strain>
    </source>
</reference>
<dbReference type="HOGENOM" id="CLU_2758130_0_0_1"/>
<accession>A0A0C9X614</accession>
<feature type="region of interest" description="Disordered" evidence="1">
    <location>
        <begin position="29"/>
        <end position="50"/>
    </location>
</feature>
<protein>
    <submittedName>
        <fullName evidence="2">Uncharacterized protein</fullName>
    </submittedName>
</protein>
<proteinExistence type="predicted"/>
<name>A0A0C9X614_9AGAR</name>
<dbReference type="AlphaFoldDB" id="A0A0C9X614"/>
<keyword evidence="3" id="KW-1185">Reference proteome</keyword>